<feature type="compositionally biased region" description="Polar residues" evidence="6">
    <location>
        <begin position="48"/>
        <end position="70"/>
    </location>
</feature>
<evidence type="ECO:0000256" key="3">
    <source>
        <dbReference type="ARBA" id="ARBA00023125"/>
    </source>
</evidence>
<feature type="region of interest" description="Disordered" evidence="6">
    <location>
        <begin position="126"/>
        <end position="146"/>
    </location>
</feature>
<name>A0A8T0J6Z5_CERPU</name>
<evidence type="ECO:0000256" key="2">
    <source>
        <dbReference type="ARBA" id="ARBA00023015"/>
    </source>
</evidence>
<evidence type="ECO:0000313" key="8">
    <source>
        <dbReference type="EMBL" id="KAG0591407.1"/>
    </source>
</evidence>
<evidence type="ECO:0000256" key="5">
    <source>
        <dbReference type="ARBA" id="ARBA00023242"/>
    </source>
</evidence>
<dbReference type="PANTHER" id="PTHR31221:SF334">
    <property type="entry name" value="WRKY TRANSCRIPTION FACTOR 57-RELATED"/>
    <property type="match status" value="1"/>
</dbReference>
<feature type="region of interest" description="Disordered" evidence="6">
    <location>
        <begin position="628"/>
        <end position="702"/>
    </location>
</feature>
<reference evidence="8" key="1">
    <citation type="submission" date="2020-06" db="EMBL/GenBank/DDBJ databases">
        <title>WGS assembly of Ceratodon purpureus strain R40.</title>
        <authorList>
            <person name="Carey S.B."/>
            <person name="Jenkins J."/>
            <person name="Shu S."/>
            <person name="Lovell J.T."/>
            <person name="Sreedasyam A."/>
            <person name="Maumus F."/>
            <person name="Tiley G.P."/>
            <person name="Fernandez-Pozo N."/>
            <person name="Barry K."/>
            <person name="Chen C."/>
            <person name="Wang M."/>
            <person name="Lipzen A."/>
            <person name="Daum C."/>
            <person name="Saski C.A."/>
            <person name="Payton A.C."/>
            <person name="Mcbreen J.C."/>
            <person name="Conrad R.E."/>
            <person name="Kollar L.M."/>
            <person name="Olsson S."/>
            <person name="Huttunen S."/>
            <person name="Landis J.B."/>
            <person name="Wickett N.J."/>
            <person name="Johnson M.G."/>
            <person name="Rensing S.A."/>
            <person name="Grimwood J."/>
            <person name="Schmutz J."/>
            <person name="Mcdaniel S.F."/>
        </authorList>
    </citation>
    <scope>NUCLEOTIDE SEQUENCE</scope>
    <source>
        <strain evidence="8">R40</strain>
    </source>
</reference>
<keyword evidence="9" id="KW-1185">Reference proteome</keyword>
<dbReference type="PANTHER" id="PTHR31221">
    <property type="entry name" value="WRKY TRANSCRIPTION FACTOR PROTEIN 1-RELATED"/>
    <property type="match status" value="1"/>
</dbReference>
<dbReference type="SUPFAM" id="SSF118290">
    <property type="entry name" value="WRKY DNA-binding domain"/>
    <property type="match status" value="1"/>
</dbReference>
<dbReference type="GO" id="GO:0043565">
    <property type="term" value="F:sequence-specific DNA binding"/>
    <property type="evidence" value="ECO:0007669"/>
    <property type="project" value="InterPro"/>
</dbReference>
<protein>
    <recommendedName>
        <fullName evidence="7">WRKY domain-containing protein</fullName>
    </recommendedName>
</protein>
<evidence type="ECO:0000256" key="1">
    <source>
        <dbReference type="ARBA" id="ARBA00004123"/>
    </source>
</evidence>
<dbReference type="GO" id="GO:0003700">
    <property type="term" value="F:DNA-binding transcription factor activity"/>
    <property type="evidence" value="ECO:0007669"/>
    <property type="project" value="InterPro"/>
</dbReference>
<dbReference type="AlphaFoldDB" id="A0A8T0J6Z5"/>
<feature type="compositionally biased region" description="Basic and acidic residues" evidence="6">
    <location>
        <begin position="253"/>
        <end position="264"/>
    </location>
</feature>
<dbReference type="Gene3D" id="2.20.25.80">
    <property type="entry name" value="WRKY domain"/>
    <property type="match status" value="1"/>
</dbReference>
<dbReference type="InterPro" id="IPR003657">
    <property type="entry name" value="WRKY_dom"/>
</dbReference>
<dbReference type="SMART" id="SM00774">
    <property type="entry name" value="WRKY"/>
    <property type="match status" value="1"/>
</dbReference>
<evidence type="ECO:0000259" key="7">
    <source>
        <dbReference type="PROSITE" id="PS50811"/>
    </source>
</evidence>
<accession>A0A8T0J6Z5</accession>
<dbReference type="FunFam" id="2.20.25.80:FF:000003">
    <property type="entry name" value="WRKY transcription factor 57"/>
    <property type="match status" value="1"/>
</dbReference>
<keyword evidence="2" id="KW-0805">Transcription regulation</keyword>
<feature type="compositionally biased region" description="Low complexity" evidence="6">
    <location>
        <begin position="643"/>
        <end position="654"/>
    </location>
</feature>
<sequence>MAGKPVSNSQGELGESRTYSFMEHILKRLESSDQEAAIGNSIDRLDASSLSPNTSVNPWQHFSSSDPSSPTLQRDFYNLSHSPAPSEYPWMSQELEQPRVGMFQALNNDDVGQRGNGTRGTLLQRRQQMNAASDLARESPTTGAHGAALQSDAMLYEELAAAWHRSGGHFRADSTSPHGFFQSGEGLQGLWDGIPQAYSSEENFAHMDNSSGFNNADSVPMNRLFDPRGEAAVRSRWPRPNQSGEAGQFLDSSETHPEAADMDIKTPPSMASDAGGNNIRSNIECAGSPNTSVSSESGGDDSDDEECARNADPPSLRVPGELPDSSTGKRKSPTPPIELDDKDDSAITELKKTAPSENITKPRKKKNAKRSREPRYAIRTRSDVDIMDDGFKWRKYGQKAVKNSPYPRNYYRCTTPQCPVRKRVERSSEDSGMVITTYEGTHTHHTPGHPHRPAPERPLGLHPPNTTTNNNITNFPPGLPFGPRSNLLPLPPEFTTLAALHQMRSLQQILAQQHVPLPSSLQRESLLRAQRFLGLHDPKGNIKPEPFHRASPYPTRHNHSFQTSTGPSSEFHMPMKSDQPFNAMDQHVRSAMHMQMKPRRTSTDPLMDQQVSPERDIDLVRRVLEAEGDQNVDAGVENGDLEPSVVDSPSDFVSQIRSSLRSRVGMDRRRSGSGNCGVGRASPRGGGSMTAGRGQASSSSEDALVDALQASVSFLTPNSKDSVAFDSSMYNDGLSL</sequence>
<keyword evidence="5" id="KW-0539">Nucleus</keyword>
<keyword evidence="3" id="KW-0238">DNA-binding</keyword>
<feature type="region of interest" description="Disordered" evidence="6">
    <location>
        <begin position="43"/>
        <end position="70"/>
    </location>
</feature>
<organism evidence="8 9">
    <name type="scientific">Ceratodon purpureus</name>
    <name type="common">Fire moss</name>
    <name type="synonym">Dicranum purpureum</name>
    <dbReference type="NCBI Taxonomy" id="3225"/>
    <lineage>
        <taxon>Eukaryota</taxon>
        <taxon>Viridiplantae</taxon>
        <taxon>Streptophyta</taxon>
        <taxon>Embryophyta</taxon>
        <taxon>Bryophyta</taxon>
        <taxon>Bryophytina</taxon>
        <taxon>Bryopsida</taxon>
        <taxon>Dicranidae</taxon>
        <taxon>Pseudoditrichales</taxon>
        <taxon>Ditrichaceae</taxon>
        <taxon>Ceratodon</taxon>
    </lineage>
</organism>
<dbReference type="EMBL" id="CM026421">
    <property type="protein sequence ID" value="KAG0591407.1"/>
    <property type="molecule type" value="Genomic_DNA"/>
</dbReference>
<feature type="domain" description="WRKY" evidence="7">
    <location>
        <begin position="382"/>
        <end position="447"/>
    </location>
</feature>
<feature type="region of interest" description="Disordered" evidence="6">
    <location>
        <begin position="231"/>
        <end position="377"/>
    </location>
</feature>
<keyword evidence="4" id="KW-0804">Transcription</keyword>
<dbReference type="Pfam" id="PF03106">
    <property type="entry name" value="WRKY"/>
    <property type="match status" value="1"/>
</dbReference>
<dbReference type="InterPro" id="IPR036576">
    <property type="entry name" value="WRKY_dom_sf"/>
</dbReference>
<evidence type="ECO:0000256" key="6">
    <source>
        <dbReference type="SAM" id="MobiDB-lite"/>
    </source>
</evidence>
<proteinExistence type="predicted"/>
<dbReference type="Proteomes" id="UP000822688">
    <property type="component" value="Chromosome 1"/>
</dbReference>
<dbReference type="GO" id="GO:0005634">
    <property type="term" value="C:nucleus"/>
    <property type="evidence" value="ECO:0007669"/>
    <property type="project" value="UniProtKB-SubCell"/>
</dbReference>
<gene>
    <name evidence="8" type="ORF">KC19_1G173500</name>
</gene>
<dbReference type="InterPro" id="IPR044810">
    <property type="entry name" value="WRKY_plant"/>
</dbReference>
<comment type="subcellular location">
    <subcellularLocation>
        <location evidence="1">Nucleus</location>
    </subcellularLocation>
</comment>
<comment type="caution">
    <text evidence="8">The sequence shown here is derived from an EMBL/GenBank/DDBJ whole genome shotgun (WGS) entry which is preliminary data.</text>
</comment>
<evidence type="ECO:0000313" key="9">
    <source>
        <dbReference type="Proteomes" id="UP000822688"/>
    </source>
</evidence>
<dbReference type="PROSITE" id="PS50811">
    <property type="entry name" value="WRKY"/>
    <property type="match status" value="1"/>
</dbReference>
<evidence type="ECO:0000256" key="4">
    <source>
        <dbReference type="ARBA" id="ARBA00023163"/>
    </source>
</evidence>